<keyword evidence="4" id="KW-0732">Signal</keyword>
<dbReference type="InterPro" id="IPR028096">
    <property type="entry name" value="EfeO_Cupredoxin"/>
</dbReference>
<evidence type="ECO:0000256" key="3">
    <source>
        <dbReference type="ARBA" id="ARBA00023008"/>
    </source>
</evidence>
<dbReference type="PANTHER" id="PTHR42838:SF2">
    <property type="entry name" value="NITROUS-OXIDE REDUCTASE"/>
    <property type="match status" value="1"/>
</dbReference>
<keyword evidence="3" id="KW-0186">Copper</keyword>
<proteinExistence type="predicted"/>
<accession>A0A6A7MX48</accession>
<dbReference type="Pfam" id="PF13473">
    <property type="entry name" value="Cupredoxin_1"/>
    <property type="match status" value="1"/>
</dbReference>
<dbReference type="InterPro" id="IPR051403">
    <property type="entry name" value="NosZ/Cyto_c_oxidase_sub2"/>
</dbReference>
<dbReference type="GO" id="GO:0016020">
    <property type="term" value="C:membrane"/>
    <property type="evidence" value="ECO:0007669"/>
    <property type="project" value="InterPro"/>
</dbReference>
<evidence type="ECO:0000256" key="1">
    <source>
        <dbReference type="ARBA" id="ARBA00004418"/>
    </source>
</evidence>
<dbReference type="GO" id="GO:0004129">
    <property type="term" value="F:cytochrome-c oxidase activity"/>
    <property type="evidence" value="ECO:0007669"/>
    <property type="project" value="InterPro"/>
</dbReference>
<name>A0A6A7MX48_9BURK</name>
<comment type="subcellular location">
    <subcellularLocation>
        <location evidence="1">Periplasm</location>
    </subcellularLocation>
</comment>
<dbReference type="InterPro" id="IPR008972">
    <property type="entry name" value="Cupredoxin"/>
</dbReference>
<feature type="chain" id="PRO_5025639588" evidence="4">
    <location>
        <begin position="24"/>
        <end position="117"/>
    </location>
</feature>
<reference evidence="6 7" key="1">
    <citation type="submission" date="2019-10" db="EMBL/GenBank/DDBJ databases">
        <title>Two novel species isolated from a subtropical stream in China.</title>
        <authorList>
            <person name="Lu H."/>
        </authorList>
    </citation>
    <scope>NUCLEOTIDE SEQUENCE [LARGE SCALE GENOMIC DNA]</scope>
    <source>
        <strain evidence="6 7">FT29W</strain>
    </source>
</reference>
<dbReference type="PROSITE" id="PS50857">
    <property type="entry name" value="COX2_CUA"/>
    <property type="match status" value="1"/>
</dbReference>
<evidence type="ECO:0000256" key="4">
    <source>
        <dbReference type="SAM" id="SignalP"/>
    </source>
</evidence>
<keyword evidence="2" id="KW-0479">Metal-binding</keyword>
<dbReference type="GO" id="GO:0042597">
    <property type="term" value="C:periplasmic space"/>
    <property type="evidence" value="ECO:0007669"/>
    <property type="project" value="UniProtKB-SubCell"/>
</dbReference>
<dbReference type="PANTHER" id="PTHR42838">
    <property type="entry name" value="CYTOCHROME C OXIDASE SUBUNIT II"/>
    <property type="match status" value="1"/>
</dbReference>
<dbReference type="GO" id="GO:0005507">
    <property type="term" value="F:copper ion binding"/>
    <property type="evidence" value="ECO:0007669"/>
    <property type="project" value="InterPro"/>
</dbReference>
<dbReference type="InterPro" id="IPR002429">
    <property type="entry name" value="CcO_II-like_C"/>
</dbReference>
<comment type="caution">
    <text evidence="6">The sequence shown here is derived from an EMBL/GenBank/DDBJ whole genome shotgun (WGS) entry which is preliminary data.</text>
</comment>
<feature type="signal peptide" evidence="4">
    <location>
        <begin position="1"/>
        <end position="23"/>
    </location>
</feature>
<keyword evidence="7" id="KW-1185">Reference proteome</keyword>
<dbReference type="Gene3D" id="2.60.40.420">
    <property type="entry name" value="Cupredoxins - blue copper proteins"/>
    <property type="match status" value="1"/>
</dbReference>
<organism evidence="6 7">
    <name type="scientific">Rugamonas aquatica</name>
    <dbReference type="NCBI Taxonomy" id="2743357"/>
    <lineage>
        <taxon>Bacteria</taxon>
        <taxon>Pseudomonadati</taxon>
        <taxon>Pseudomonadota</taxon>
        <taxon>Betaproteobacteria</taxon>
        <taxon>Burkholderiales</taxon>
        <taxon>Oxalobacteraceae</taxon>
        <taxon>Telluria group</taxon>
        <taxon>Rugamonas</taxon>
    </lineage>
</organism>
<evidence type="ECO:0000259" key="5">
    <source>
        <dbReference type="PROSITE" id="PS50857"/>
    </source>
</evidence>
<dbReference type="AlphaFoldDB" id="A0A6A7MX48"/>
<gene>
    <name evidence="6" type="ORF">GEV02_04130</name>
</gene>
<protein>
    <submittedName>
        <fullName evidence="6">Cytochrome c oxidase subunit II</fullName>
    </submittedName>
</protein>
<evidence type="ECO:0000313" key="6">
    <source>
        <dbReference type="EMBL" id="MQA37327.1"/>
    </source>
</evidence>
<evidence type="ECO:0000313" key="7">
    <source>
        <dbReference type="Proteomes" id="UP000440498"/>
    </source>
</evidence>
<dbReference type="Proteomes" id="UP000440498">
    <property type="component" value="Unassembled WGS sequence"/>
</dbReference>
<dbReference type="RefSeq" id="WP_152836658.1">
    <property type="nucleotide sequence ID" value="NZ_WHUG01000001.1"/>
</dbReference>
<evidence type="ECO:0000256" key="2">
    <source>
        <dbReference type="ARBA" id="ARBA00022723"/>
    </source>
</evidence>
<dbReference type="SUPFAM" id="SSF49503">
    <property type="entry name" value="Cupredoxins"/>
    <property type="match status" value="1"/>
</dbReference>
<feature type="domain" description="Cytochrome oxidase subunit II copper A binding" evidence="5">
    <location>
        <begin position="25"/>
        <end position="117"/>
    </location>
</feature>
<sequence length="117" mass="12856">MLTKRRMLLCTPLALAVFGAVQAGAKERVIKIEARKFRYAPNVIELKKGEAVVLELTALDFPHGFSLPDFKIRADLVIGKPVRVKLKPEEAGQFGFLCDNFCGSGHEEMAGTLIVKA</sequence>
<dbReference type="EMBL" id="WHUG01000001">
    <property type="protein sequence ID" value="MQA37327.1"/>
    <property type="molecule type" value="Genomic_DNA"/>
</dbReference>